<keyword evidence="2 7" id="KW-0812">Transmembrane</keyword>
<dbReference type="Proteomes" id="UP001600165">
    <property type="component" value="Unassembled WGS sequence"/>
</dbReference>
<evidence type="ECO:0000256" key="4">
    <source>
        <dbReference type="ARBA" id="ARBA00023136"/>
    </source>
</evidence>
<feature type="transmembrane region" description="Helical" evidence="7">
    <location>
        <begin position="28"/>
        <end position="51"/>
    </location>
</feature>
<comment type="subcellular location">
    <subcellularLocation>
        <location evidence="1">Endomembrane system</location>
        <topology evidence="1">Multi-pass membrane protein</topology>
    </subcellularLocation>
</comment>
<evidence type="ECO:0000256" key="1">
    <source>
        <dbReference type="ARBA" id="ARBA00004127"/>
    </source>
</evidence>
<dbReference type="InterPro" id="IPR053934">
    <property type="entry name" value="HTTM_dom"/>
</dbReference>
<keyword evidence="3 7" id="KW-1133">Transmembrane helix</keyword>
<sequence length="478" mass="55326">MKRGDRDRTFSVLVRRRSVQPLKQLQDWLWQPVDIAFLVYFRIAFGSILLWEVQRYFNHGWIQAYWMNPAFNFTYPGFGWVQPWPGNGLIWHFALLGVLALFIVLGCFYRLSTLLFFLGFTYIFLLEQARYLNHFYLICLLSFLLIGLPAHRLCSIDVLRQPKLLSQTAPAWTLWLLRFQIGVPYFYGGIAKLNGDWLRGEPMRLWLSSSTDLPLIGRFFTAEWMVYLLSYSGLLLDLLIVPLLIWRQTRLIAFVFAVLFHLTNAKLFVIGIFPWFMIAATALFFPPSWPRQAVAVLLNIPVKASTTAIAPQRYRALITSCLLIYVSVQCLLPLRHYLYPGNVSWTEEGHRFAWHMKLRDKQGRAEFLGRDPATQVVKSLPPEQFLASWQIRKMAGRPDMVLQFAHYLAKTVPTQGDQPLEVRARVWVSLNGRPAQLLIDPLVDLAQEQRSLRPADWILPLEEPLKPATSQSNDVTSP</sequence>
<reference evidence="9 10" key="1">
    <citation type="submission" date="2024-10" db="EMBL/GenBank/DDBJ databases">
        <authorList>
            <person name="Ratan Roy A."/>
            <person name="Morales Sandoval P.H."/>
            <person name="De Los Santos Villalobos S."/>
            <person name="Chakraborty S."/>
            <person name="Mukherjee J."/>
        </authorList>
    </citation>
    <scope>NUCLEOTIDE SEQUENCE [LARGE SCALE GENOMIC DNA]</scope>
    <source>
        <strain evidence="9 10">S1</strain>
    </source>
</reference>
<dbReference type="RefSeq" id="WP_377964915.1">
    <property type="nucleotide sequence ID" value="NZ_JBHZOL010000071.1"/>
</dbReference>
<feature type="transmembrane region" description="Helical" evidence="7">
    <location>
        <begin position="131"/>
        <end position="148"/>
    </location>
</feature>
<keyword evidence="6" id="KW-0456">Lyase</keyword>
<keyword evidence="10" id="KW-1185">Reference proteome</keyword>
<proteinExistence type="predicted"/>
<feature type="domain" description="HTTM-like" evidence="8">
    <location>
        <begin position="30"/>
        <end position="289"/>
    </location>
</feature>
<protein>
    <submittedName>
        <fullName evidence="9">HTTM domain-containing protein</fullName>
    </submittedName>
</protein>
<dbReference type="InterPro" id="IPR007782">
    <property type="entry name" value="VKG_COase"/>
</dbReference>
<evidence type="ECO:0000259" key="8">
    <source>
        <dbReference type="SMART" id="SM00752"/>
    </source>
</evidence>
<evidence type="ECO:0000256" key="7">
    <source>
        <dbReference type="SAM" id="Phobius"/>
    </source>
</evidence>
<gene>
    <name evidence="9" type="ORF">ACFVKH_11025</name>
</gene>
<feature type="transmembrane region" description="Helical" evidence="7">
    <location>
        <begin position="224"/>
        <end position="246"/>
    </location>
</feature>
<dbReference type="Pfam" id="PF05090">
    <property type="entry name" value="HTTM"/>
    <property type="match status" value="1"/>
</dbReference>
<dbReference type="PANTHER" id="PTHR12639">
    <property type="entry name" value="VITAMIN K-DEPENDENT GAMMA-CARBOXYLASE"/>
    <property type="match status" value="1"/>
</dbReference>
<dbReference type="InterPro" id="IPR011020">
    <property type="entry name" value="HTTM-like"/>
</dbReference>
<dbReference type="EMBL" id="JBHZOL010000071">
    <property type="protein sequence ID" value="MFE4106812.1"/>
    <property type="molecule type" value="Genomic_DNA"/>
</dbReference>
<organism evidence="9 10">
    <name type="scientific">Almyronema epifaneia S1</name>
    <dbReference type="NCBI Taxonomy" id="2991925"/>
    <lineage>
        <taxon>Bacteria</taxon>
        <taxon>Bacillati</taxon>
        <taxon>Cyanobacteriota</taxon>
        <taxon>Cyanophyceae</taxon>
        <taxon>Nodosilineales</taxon>
        <taxon>Nodosilineaceae</taxon>
        <taxon>Almyronema</taxon>
        <taxon>Almyronema epifaneia</taxon>
    </lineage>
</organism>
<keyword evidence="4 7" id="KW-0472">Membrane</keyword>
<dbReference type="SMART" id="SM00752">
    <property type="entry name" value="HTTM"/>
    <property type="match status" value="1"/>
</dbReference>
<dbReference type="PANTHER" id="PTHR12639:SF7">
    <property type="entry name" value="HTTM DOMAIN-CONTAINING PROTEIN"/>
    <property type="match status" value="1"/>
</dbReference>
<evidence type="ECO:0000256" key="5">
    <source>
        <dbReference type="ARBA" id="ARBA00023157"/>
    </source>
</evidence>
<evidence type="ECO:0000256" key="2">
    <source>
        <dbReference type="ARBA" id="ARBA00022692"/>
    </source>
</evidence>
<evidence type="ECO:0000313" key="10">
    <source>
        <dbReference type="Proteomes" id="UP001600165"/>
    </source>
</evidence>
<evidence type="ECO:0000313" key="9">
    <source>
        <dbReference type="EMBL" id="MFE4106812.1"/>
    </source>
</evidence>
<dbReference type="InterPro" id="IPR053935">
    <property type="entry name" value="VKGC_lumenal_dom"/>
</dbReference>
<evidence type="ECO:0000256" key="6">
    <source>
        <dbReference type="ARBA" id="ARBA00023239"/>
    </source>
</evidence>
<name>A0ABW6IG54_9CYAN</name>
<feature type="transmembrane region" description="Helical" evidence="7">
    <location>
        <begin position="267"/>
        <end position="285"/>
    </location>
</feature>
<feature type="transmembrane region" description="Helical" evidence="7">
    <location>
        <begin position="89"/>
        <end position="111"/>
    </location>
</feature>
<keyword evidence="5" id="KW-1015">Disulfide bond</keyword>
<accession>A0ABW6IG54</accession>
<dbReference type="Pfam" id="PF22777">
    <property type="entry name" value="VKGC_lumenal_dom"/>
    <property type="match status" value="1"/>
</dbReference>
<evidence type="ECO:0000256" key="3">
    <source>
        <dbReference type="ARBA" id="ARBA00022989"/>
    </source>
</evidence>
<comment type="caution">
    <text evidence="9">The sequence shown here is derived from an EMBL/GenBank/DDBJ whole genome shotgun (WGS) entry which is preliminary data.</text>
</comment>